<dbReference type="EMBL" id="BJWG01000001">
    <property type="protein sequence ID" value="GEL93710.1"/>
    <property type="molecule type" value="Genomic_DNA"/>
</dbReference>
<evidence type="ECO:0000256" key="1">
    <source>
        <dbReference type="SAM" id="MobiDB-lite"/>
    </source>
</evidence>
<evidence type="ECO:0000313" key="4">
    <source>
        <dbReference type="Proteomes" id="UP000321720"/>
    </source>
</evidence>
<keyword evidence="2" id="KW-0812">Transmembrane</keyword>
<gene>
    <name evidence="3" type="ORF">CCO02nite_03680</name>
</gene>
<evidence type="ECO:0008006" key="5">
    <source>
        <dbReference type="Google" id="ProtNLM"/>
    </source>
</evidence>
<reference evidence="3 4" key="1">
    <citation type="submission" date="2019-07" db="EMBL/GenBank/DDBJ databases">
        <title>Whole genome shotgun sequence of Cellulomonas composti NBRC 100758.</title>
        <authorList>
            <person name="Hosoyama A."/>
            <person name="Uohara A."/>
            <person name="Ohji S."/>
            <person name="Ichikawa N."/>
        </authorList>
    </citation>
    <scope>NUCLEOTIDE SEQUENCE [LARGE SCALE GENOMIC DNA]</scope>
    <source>
        <strain evidence="3 4">NBRC 100758</strain>
    </source>
</reference>
<dbReference type="AlphaFoldDB" id="A0A511J6T3"/>
<keyword evidence="4" id="KW-1185">Reference proteome</keyword>
<feature type="transmembrane region" description="Helical" evidence="2">
    <location>
        <begin position="253"/>
        <end position="275"/>
    </location>
</feature>
<feature type="region of interest" description="Disordered" evidence="1">
    <location>
        <begin position="1"/>
        <end position="39"/>
    </location>
</feature>
<keyword evidence="2" id="KW-1133">Transmembrane helix</keyword>
<sequence length="443" mass="45212">MSAATPPATAPAATGGPLGGPATALMPAPTGTPAGTAARTREVLSPLRRTPGRMRLLGALAALAMLAIGVIGLTTGLAQARSLDSAVAGSAQLLGTQDVRNQLVSADAAATSAFLVGGLEPAASREAYERYVAAAASGLPFLAGDSARSDLFGDVSADLAVYTGLVEQARANNRQGFPVGTAYLEQASTELRSEMLPAMDEVASDEADLVEDDYAAIGATDAIVWVGLLAVVVLIVILVWFSRRTHRVLNAGLLVATVLAVVSVWLGAVSFAGVASKAIDVQSSSAATATATSRALADATDAKSMESFTLIKRGSGQAFEEEYQSDVSAARRQLVSVGNDEVLALLDAWDGAHAQIRAQDDSGDWDGAVALATSTDPGSSNALFEDLRVGAASSIADSAGTAGDDLRELRSTSTITGWALLVAGLVGAIASIRGVNARLREYR</sequence>
<keyword evidence="2" id="KW-0472">Membrane</keyword>
<feature type="compositionally biased region" description="Low complexity" evidence="1">
    <location>
        <begin position="1"/>
        <end position="38"/>
    </location>
</feature>
<accession>A0A511J6T3</accession>
<dbReference type="RefSeq" id="WP_146841306.1">
    <property type="nucleotide sequence ID" value="NZ_BJWG01000001.1"/>
</dbReference>
<dbReference type="OrthoDB" id="3218196at2"/>
<evidence type="ECO:0000313" key="3">
    <source>
        <dbReference type="EMBL" id="GEL93710.1"/>
    </source>
</evidence>
<evidence type="ECO:0000256" key="2">
    <source>
        <dbReference type="SAM" id="Phobius"/>
    </source>
</evidence>
<feature type="transmembrane region" description="Helical" evidence="2">
    <location>
        <begin position="415"/>
        <end position="435"/>
    </location>
</feature>
<proteinExistence type="predicted"/>
<feature type="transmembrane region" description="Helical" evidence="2">
    <location>
        <begin position="222"/>
        <end position="241"/>
    </location>
</feature>
<name>A0A511J6T3_9CELL</name>
<comment type="caution">
    <text evidence="3">The sequence shown here is derived from an EMBL/GenBank/DDBJ whole genome shotgun (WGS) entry which is preliminary data.</text>
</comment>
<feature type="transmembrane region" description="Helical" evidence="2">
    <location>
        <begin position="56"/>
        <end position="78"/>
    </location>
</feature>
<organism evidence="3 4">
    <name type="scientific">Cellulomonas composti</name>
    <dbReference type="NCBI Taxonomy" id="266130"/>
    <lineage>
        <taxon>Bacteria</taxon>
        <taxon>Bacillati</taxon>
        <taxon>Actinomycetota</taxon>
        <taxon>Actinomycetes</taxon>
        <taxon>Micrococcales</taxon>
        <taxon>Cellulomonadaceae</taxon>
        <taxon>Cellulomonas</taxon>
    </lineage>
</organism>
<dbReference type="Proteomes" id="UP000321720">
    <property type="component" value="Unassembled WGS sequence"/>
</dbReference>
<protein>
    <recommendedName>
        <fullName evidence="5">Secreted protein</fullName>
    </recommendedName>
</protein>